<dbReference type="PANTHER" id="PTHR23021">
    <property type="entry name" value="SERPENTINE RECEPTOR, CLASS T"/>
    <property type="match status" value="1"/>
</dbReference>
<dbReference type="Proteomes" id="UP000024635">
    <property type="component" value="Unassembled WGS sequence"/>
</dbReference>
<evidence type="ECO:0000313" key="2">
    <source>
        <dbReference type="EMBL" id="EYC00376.1"/>
    </source>
</evidence>
<reference evidence="3" key="1">
    <citation type="journal article" date="2015" name="Nat. Genet.">
        <title>The genome and transcriptome of the zoonotic hookworm Ancylostoma ceylanicum identify infection-specific gene families.</title>
        <authorList>
            <person name="Schwarz E.M."/>
            <person name="Hu Y."/>
            <person name="Antoshechkin I."/>
            <person name="Miller M.M."/>
            <person name="Sternberg P.W."/>
            <person name="Aroian R.V."/>
        </authorList>
    </citation>
    <scope>NUCLEOTIDE SEQUENCE</scope>
    <source>
        <strain evidence="3">HY135</strain>
    </source>
</reference>
<evidence type="ECO:0000256" key="1">
    <source>
        <dbReference type="SAM" id="Phobius"/>
    </source>
</evidence>
<feature type="transmembrane region" description="Helical" evidence="1">
    <location>
        <begin position="129"/>
        <end position="158"/>
    </location>
</feature>
<evidence type="ECO:0008006" key="4">
    <source>
        <dbReference type="Google" id="ProtNLM"/>
    </source>
</evidence>
<keyword evidence="1" id="KW-1133">Transmembrane helix</keyword>
<organism evidence="2 3">
    <name type="scientific">Ancylostoma ceylanicum</name>
    <dbReference type="NCBI Taxonomy" id="53326"/>
    <lineage>
        <taxon>Eukaryota</taxon>
        <taxon>Metazoa</taxon>
        <taxon>Ecdysozoa</taxon>
        <taxon>Nematoda</taxon>
        <taxon>Chromadorea</taxon>
        <taxon>Rhabditida</taxon>
        <taxon>Rhabditina</taxon>
        <taxon>Rhabditomorpha</taxon>
        <taxon>Strongyloidea</taxon>
        <taxon>Ancylostomatidae</taxon>
        <taxon>Ancylostomatinae</taxon>
        <taxon>Ancylostoma</taxon>
    </lineage>
</organism>
<keyword evidence="1" id="KW-0812">Transmembrane</keyword>
<keyword evidence="3" id="KW-1185">Reference proteome</keyword>
<feature type="transmembrane region" description="Helical" evidence="1">
    <location>
        <begin position="247"/>
        <end position="267"/>
    </location>
</feature>
<feature type="transmembrane region" description="Helical" evidence="1">
    <location>
        <begin position="20"/>
        <end position="40"/>
    </location>
</feature>
<dbReference type="SUPFAM" id="SSF81321">
    <property type="entry name" value="Family A G protein-coupled receptor-like"/>
    <property type="match status" value="1"/>
</dbReference>
<dbReference type="OrthoDB" id="5857248at2759"/>
<dbReference type="AlphaFoldDB" id="A0A016TCH1"/>
<feature type="transmembrane region" description="Helical" evidence="1">
    <location>
        <begin position="96"/>
        <end position="117"/>
    </location>
</feature>
<feature type="transmembrane region" description="Helical" evidence="1">
    <location>
        <begin position="178"/>
        <end position="197"/>
    </location>
</feature>
<sequence length="304" mass="35026">MENTTQILISLDGKFAVGLTYSSLSALLLSIYLFYTLVLFKEREFRSLQAFPLMLCLSAYDIVQLFVHALSGILTICEEINFEYPYLCQVLGATLNSAWVGLFPLSLIIAVDRLLVFRRFINQQRRLTITVKIAVMFSFLYCFVFWICLLTFAKVIYLPNSFAWSYDEDKGSTLMSNIEYSVSIICIVLTFLVYIIISVSTYMMRKGLNTIRPAERQLLAQAAILFLVLTSLLTCWHHYQLFLPDTIWTLFSVNIYWIVYCGLKPLLHMSFSRKIRTSCLLLIGIKLKKKNYNTTSVFIANSAH</sequence>
<dbReference type="Pfam" id="PF10321">
    <property type="entry name" value="7TM_GPCR_Srt"/>
    <property type="match status" value="1"/>
</dbReference>
<dbReference type="EMBL" id="JARK01001452">
    <property type="protein sequence ID" value="EYC00376.1"/>
    <property type="molecule type" value="Genomic_DNA"/>
</dbReference>
<keyword evidence="1" id="KW-0472">Membrane</keyword>
<name>A0A016TCH1_9BILA</name>
<evidence type="ECO:0000313" key="3">
    <source>
        <dbReference type="Proteomes" id="UP000024635"/>
    </source>
</evidence>
<feature type="transmembrane region" description="Helical" evidence="1">
    <location>
        <begin position="218"/>
        <end position="241"/>
    </location>
</feature>
<dbReference type="InterPro" id="IPR019425">
    <property type="entry name" value="7TM_GPCR_serpentine_rcpt_Srt"/>
</dbReference>
<proteinExistence type="predicted"/>
<dbReference type="Gene3D" id="1.20.1070.10">
    <property type="entry name" value="Rhodopsin 7-helix transmembrane proteins"/>
    <property type="match status" value="1"/>
</dbReference>
<accession>A0A016TCH1</accession>
<feature type="transmembrane region" description="Helical" evidence="1">
    <location>
        <begin position="52"/>
        <end position="76"/>
    </location>
</feature>
<comment type="caution">
    <text evidence="2">The sequence shown here is derived from an EMBL/GenBank/DDBJ whole genome shotgun (WGS) entry which is preliminary data.</text>
</comment>
<gene>
    <name evidence="2" type="primary">Acey_s0116.g590</name>
    <name evidence="2" type="ORF">Y032_0116g590</name>
</gene>
<protein>
    <recommendedName>
        <fullName evidence="4">G-protein coupled receptors family 1 profile domain-containing protein</fullName>
    </recommendedName>
</protein>